<dbReference type="AlphaFoldDB" id="A0ABD2AE86"/>
<gene>
    <name evidence="2" type="ORF">V1478_012592</name>
</gene>
<keyword evidence="1" id="KW-0732">Signal</keyword>
<reference evidence="2 3" key="1">
    <citation type="journal article" date="2024" name="Ann. Entomol. Soc. Am.">
        <title>Genomic analyses of the southern and eastern yellowjacket wasps (Hymenoptera: Vespidae) reveal evolutionary signatures of social life.</title>
        <authorList>
            <person name="Catto M.A."/>
            <person name="Caine P.B."/>
            <person name="Orr S.E."/>
            <person name="Hunt B.G."/>
            <person name="Goodisman M.A.D."/>
        </authorList>
    </citation>
    <scope>NUCLEOTIDE SEQUENCE [LARGE SCALE GENOMIC DNA]</scope>
    <source>
        <strain evidence="2">233</strain>
        <tissue evidence="2">Head and thorax</tissue>
    </source>
</reference>
<dbReference type="PANTHER" id="PTHR47890:SF1">
    <property type="entry name" value="LD24308P"/>
    <property type="match status" value="1"/>
</dbReference>
<protein>
    <submittedName>
        <fullName evidence="2">Uncharacterized protein</fullName>
    </submittedName>
</protein>
<evidence type="ECO:0000313" key="3">
    <source>
        <dbReference type="Proteomes" id="UP001607302"/>
    </source>
</evidence>
<proteinExistence type="predicted"/>
<evidence type="ECO:0000256" key="1">
    <source>
        <dbReference type="SAM" id="SignalP"/>
    </source>
</evidence>
<organism evidence="2 3">
    <name type="scientific">Vespula squamosa</name>
    <name type="common">Southern yellow jacket</name>
    <name type="synonym">Wasp</name>
    <dbReference type="NCBI Taxonomy" id="30214"/>
    <lineage>
        <taxon>Eukaryota</taxon>
        <taxon>Metazoa</taxon>
        <taxon>Ecdysozoa</taxon>
        <taxon>Arthropoda</taxon>
        <taxon>Hexapoda</taxon>
        <taxon>Insecta</taxon>
        <taxon>Pterygota</taxon>
        <taxon>Neoptera</taxon>
        <taxon>Endopterygota</taxon>
        <taxon>Hymenoptera</taxon>
        <taxon>Apocrita</taxon>
        <taxon>Aculeata</taxon>
        <taxon>Vespoidea</taxon>
        <taxon>Vespidae</taxon>
        <taxon>Vespinae</taxon>
        <taxon>Vespula</taxon>
    </lineage>
</organism>
<dbReference type="EMBL" id="JAUDFV010000152">
    <property type="protein sequence ID" value="KAL2718716.1"/>
    <property type="molecule type" value="Genomic_DNA"/>
</dbReference>
<sequence>MTREWSGKVLSMILIILISFHFQPNDSLGDFNFGNIGEIVQFGHETIHDLLKALDITVDIVPGMEDNIPFVRKMEKILKNRINEVSHKLDIYQERTQAKTQKVLEQLMTNLPKKLSMEENFRDFDHYVGQINDLYDVFVKYASAPETYERFTLEDFAKASISPGLGALPDVLKTLHRLVVPTESQLYNRSIIISFSNQMKSFMCLLFLLGTWPIKSDSKNDISLIDELRHELLELEVTLKKELDNPKWTLAKDSDIYLYIIKFYKNFCNYIEQLFPNNHQIHLNSLNSLWIWARTQQETKGIDELYMIFREMQHEVVDQNIPVNIKRLTNFAKTILNEPSASIPKALQRIADYIVNQKLFISAYQEASSQICSEQQSPQQLLFNLYNAIALTEIKGYTMMQFSYMLLRLYINGSNFNEELELLKQQYAERTSETLRAVKTAMAFAPQEFWRCDPTKHESDKTYIELKQLFQGYIINEVDMNSESTCRDNCAYYGYAKVHGCYGNQFCAQQRTCGGKLVNCEYIDSDMWICPSKNSARRYEYIEYENGKIYGQKQTCQKSLTKVDSWWRWLFWHCSYCFCYCDDHNSSSDRYFNLRPVMADIKNNRVITGIKLTKLNKIIHIQIQEGELLPHGDINSTTVTWKPVDAYTVYDSNVKNGIDYHTIVWEKRAIDMDDLKSPENHLLTGVKLRMIGTRLNLEIMVTPFNFTTGKLIQPLQKSYWISNDITDRTELKLKNPDIPLHSELQHVSDSGVNQYLNFAPSDREKDAAQSTIPFLDIQPVEPNPPVPIAGAGIFHKGRSGSGGFLALKLITYNFAPHLHTDLPPSPPIIEKYNEITAVLN</sequence>
<accession>A0ABD2AE86</accession>
<dbReference type="InterPro" id="IPR032062">
    <property type="entry name" value="DUF4803"/>
</dbReference>
<feature type="chain" id="PRO_5044849397" evidence="1">
    <location>
        <begin position="30"/>
        <end position="840"/>
    </location>
</feature>
<dbReference type="Pfam" id="PF16061">
    <property type="entry name" value="DUF4803"/>
    <property type="match status" value="1"/>
</dbReference>
<evidence type="ECO:0000313" key="2">
    <source>
        <dbReference type="EMBL" id="KAL2718716.1"/>
    </source>
</evidence>
<dbReference type="Proteomes" id="UP001607302">
    <property type="component" value="Unassembled WGS sequence"/>
</dbReference>
<keyword evidence="3" id="KW-1185">Reference proteome</keyword>
<comment type="caution">
    <text evidence="2">The sequence shown here is derived from an EMBL/GenBank/DDBJ whole genome shotgun (WGS) entry which is preliminary data.</text>
</comment>
<name>A0ABD2AE86_VESSQ</name>
<feature type="signal peptide" evidence="1">
    <location>
        <begin position="1"/>
        <end position="29"/>
    </location>
</feature>
<dbReference type="PANTHER" id="PTHR47890">
    <property type="entry name" value="LD24308P"/>
    <property type="match status" value="1"/>
</dbReference>